<dbReference type="EMBL" id="JABFCX010000003">
    <property type="protein sequence ID" value="NNU17433.1"/>
    <property type="molecule type" value="Genomic_DNA"/>
</dbReference>
<evidence type="ECO:0000256" key="4">
    <source>
        <dbReference type="ARBA" id="ARBA00022475"/>
    </source>
</evidence>
<dbReference type="Gene3D" id="3.30.300.30">
    <property type="match status" value="1"/>
</dbReference>
<dbReference type="GO" id="GO:0009431">
    <property type="term" value="C:bacterial-type flagellum basal body, MS ring"/>
    <property type="evidence" value="ECO:0007669"/>
    <property type="project" value="InterPro"/>
</dbReference>
<accession>A0A7Y3RNR4</accession>
<comment type="function">
    <text evidence="9">The M ring may be actively involved in energy transduction.</text>
</comment>
<dbReference type="GO" id="GO:0003774">
    <property type="term" value="F:cytoskeletal motor activity"/>
    <property type="evidence" value="ECO:0007669"/>
    <property type="project" value="InterPro"/>
</dbReference>
<dbReference type="Pfam" id="PF01514">
    <property type="entry name" value="YscJ_FliF"/>
    <property type="match status" value="1"/>
</dbReference>
<dbReference type="PRINTS" id="PR01009">
    <property type="entry name" value="FLGMRINGFLIF"/>
</dbReference>
<reference evidence="14 15" key="1">
    <citation type="submission" date="2020-05" db="EMBL/GenBank/DDBJ databases">
        <title>Parvularcula mediterraneae sp. nov., isolated from polypropylene straw from shallow seawater of the seashore of Laganas in Zakynthos island, Greece.</title>
        <authorList>
            <person name="Szabo I."/>
            <person name="Al-Omari J."/>
            <person name="Rado J."/>
            <person name="Szerdahelyi G.S."/>
        </authorList>
    </citation>
    <scope>NUCLEOTIDE SEQUENCE [LARGE SCALE GENOMIC DNA]</scope>
    <source>
        <strain evidence="14 15">ZS-1/3</strain>
    </source>
</reference>
<keyword evidence="14" id="KW-0282">Flagellum</keyword>
<dbReference type="NCBIfam" id="TIGR00206">
    <property type="entry name" value="fliF"/>
    <property type="match status" value="1"/>
</dbReference>
<keyword evidence="15" id="KW-1185">Reference proteome</keyword>
<dbReference type="Pfam" id="PF08345">
    <property type="entry name" value="YscJ_FliF_C"/>
    <property type="match status" value="1"/>
</dbReference>
<evidence type="ECO:0000256" key="1">
    <source>
        <dbReference type="ARBA" id="ARBA00004117"/>
    </source>
</evidence>
<evidence type="ECO:0000259" key="12">
    <source>
        <dbReference type="Pfam" id="PF01514"/>
    </source>
</evidence>
<evidence type="ECO:0000256" key="11">
    <source>
        <dbReference type="SAM" id="Phobius"/>
    </source>
</evidence>
<evidence type="ECO:0000256" key="7">
    <source>
        <dbReference type="ARBA" id="ARBA00023136"/>
    </source>
</evidence>
<feature type="region of interest" description="Disordered" evidence="10">
    <location>
        <begin position="290"/>
        <end position="324"/>
    </location>
</feature>
<dbReference type="InterPro" id="IPR013556">
    <property type="entry name" value="Flag_M-ring_C"/>
</dbReference>
<evidence type="ECO:0000256" key="8">
    <source>
        <dbReference type="ARBA" id="ARBA00023143"/>
    </source>
</evidence>
<dbReference type="GO" id="GO:0005886">
    <property type="term" value="C:plasma membrane"/>
    <property type="evidence" value="ECO:0007669"/>
    <property type="project" value="UniProtKB-SubCell"/>
</dbReference>
<keyword evidence="7 11" id="KW-0472">Membrane</keyword>
<feature type="transmembrane region" description="Helical" evidence="11">
    <location>
        <begin position="16"/>
        <end position="37"/>
    </location>
</feature>
<evidence type="ECO:0000259" key="13">
    <source>
        <dbReference type="Pfam" id="PF08345"/>
    </source>
</evidence>
<keyword evidence="5 11" id="KW-0812">Transmembrane</keyword>
<dbReference type="GO" id="GO:0071973">
    <property type="term" value="P:bacterial-type flagellum-dependent cell motility"/>
    <property type="evidence" value="ECO:0007669"/>
    <property type="project" value="InterPro"/>
</dbReference>
<evidence type="ECO:0000256" key="6">
    <source>
        <dbReference type="ARBA" id="ARBA00022989"/>
    </source>
</evidence>
<dbReference type="PIRSF" id="PIRSF004862">
    <property type="entry name" value="FliF"/>
    <property type="match status" value="1"/>
</dbReference>
<dbReference type="InterPro" id="IPR000067">
    <property type="entry name" value="FlgMring_FliF"/>
</dbReference>
<comment type="similarity">
    <text evidence="3 9">Belongs to the FliF family.</text>
</comment>
<evidence type="ECO:0000256" key="9">
    <source>
        <dbReference type="PIRNR" id="PIRNR004862"/>
    </source>
</evidence>
<keyword evidence="8 9" id="KW-0975">Bacterial flagellum</keyword>
<evidence type="ECO:0000256" key="2">
    <source>
        <dbReference type="ARBA" id="ARBA00004651"/>
    </source>
</evidence>
<keyword evidence="14" id="KW-0969">Cilium</keyword>
<name>A0A7Y3RNR4_9PROT</name>
<sequence>MESILQRFKDLGANRLMIAGALGALVIAALVAIIFAFSKPQMTVLFSGLTDADAGAVVTELESMDVPVKVSGDGRTIYAPSGRVPRLRMLLAEQGIPAGGAVGYELFDDKSSLGLTSFMQDMTRLRALEGELSRTIQTLDSVESSRVHLVMARRDPFSREKAEPTASVVVRMRGARSLDGDQAAAIRHLVASAVPQLSPSRVSVLDARMGAVFAEENGPMAGAASVNGLQTEIETRLARAAESVLVPTLGAGRVAVQVNADLRTEREVRRTEKFDPKDTALRSRQIIDETEAARENATEQPVTVEQNLPESQVGNVGDGQNLSEIERSESVVNYEISSERSEMVIEPGDIERLSVSVIVDNKRVTGPEGQITYEPRTEEELAKLASLVRSAVGFNEGRGDSITVENMPFVDLEDTMPRFAPSTITEVVYRNFDAITQAVALLLIGVAIIFGIIRPVMSRVIPTGGFGKDAEPIAMGELSLDDLGFAGEDEDGNPIPGGLIGAGGTAAISAPKQSMAENLDQMLELRDVDGKVRASSIRKLGRIAEQYPEEVVAILRTWIYEQEGKAPSSTSNAA</sequence>
<dbReference type="PANTHER" id="PTHR30046:SF0">
    <property type="entry name" value="FLAGELLAR M-RING PROTEIN"/>
    <property type="match status" value="1"/>
</dbReference>
<dbReference type="Proteomes" id="UP000536835">
    <property type="component" value="Unassembled WGS sequence"/>
</dbReference>
<feature type="compositionally biased region" description="Polar residues" evidence="10">
    <location>
        <begin position="298"/>
        <end position="323"/>
    </location>
</feature>
<dbReference type="PANTHER" id="PTHR30046">
    <property type="entry name" value="FLAGELLAR M-RING PROTEIN"/>
    <property type="match status" value="1"/>
</dbReference>
<proteinExistence type="inferred from homology"/>
<feature type="domain" description="Flagellar M-ring C-terminal" evidence="13">
    <location>
        <begin position="245"/>
        <end position="409"/>
    </location>
</feature>
<dbReference type="InterPro" id="IPR045851">
    <property type="entry name" value="AMP-bd_C_sf"/>
</dbReference>
<evidence type="ECO:0000256" key="5">
    <source>
        <dbReference type="ARBA" id="ARBA00022692"/>
    </source>
</evidence>
<dbReference type="InterPro" id="IPR006182">
    <property type="entry name" value="FliF_N_dom"/>
</dbReference>
<evidence type="ECO:0000256" key="3">
    <source>
        <dbReference type="ARBA" id="ARBA00007971"/>
    </source>
</evidence>
<feature type="domain" description="Flagellar M-ring N-terminal" evidence="12">
    <location>
        <begin position="38"/>
        <end position="209"/>
    </location>
</feature>
<keyword evidence="4" id="KW-1003">Cell membrane</keyword>
<evidence type="ECO:0000256" key="10">
    <source>
        <dbReference type="SAM" id="MobiDB-lite"/>
    </source>
</evidence>
<keyword evidence="14" id="KW-0966">Cell projection</keyword>
<keyword evidence="6 11" id="KW-1133">Transmembrane helix</keyword>
<feature type="transmembrane region" description="Helical" evidence="11">
    <location>
        <begin position="434"/>
        <end position="453"/>
    </location>
</feature>
<comment type="caution">
    <text evidence="14">The sequence shown here is derived from an EMBL/GenBank/DDBJ whole genome shotgun (WGS) entry which is preliminary data.</text>
</comment>
<evidence type="ECO:0000313" key="14">
    <source>
        <dbReference type="EMBL" id="NNU17433.1"/>
    </source>
</evidence>
<dbReference type="InterPro" id="IPR043427">
    <property type="entry name" value="YscJ/FliF"/>
</dbReference>
<protein>
    <recommendedName>
        <fullName evidence="9">Flagellar M-ring protein</fullName>
    </recommendedName>
</protein>
<gene>
    <name evidence="14" type="primary">fliF</name>
    <name evidence="14" type="ORF">HK107_13960</name>
</gene>
<comment type="subcellular location">
    <subcellularLocation>
        <location evidence="1 9">Bacterial flagellum basal body</location>
    </subcellularLocation>
    <subcellularLocation>
        <location evidence="2">Cell membrane</location>
        <topology evidence="2">Multi-pass membrane protein</topology>
    </subcellularLocation>
</comment>
<organism evidence="14 15">
    <name type="scientific">Parvularcula mediterranea</name>
    <dbReference type="NCBI Taxonomy" id="2732508"/>
    <lineage>
        <taxon>Bacteria</taxon>
        <taxon>Pseudomonadati</taxon>
        <taxon>Pseudomonadota</taxon>
        <taxon>Alphaproteobacteria</taxon>
        <taxon>Parvularculales</taxon>
        <taxon>Parvularculaceae</taxon>
        <taxon>Parvularcula</taxon>
    </lineage>
</organism>
<dbReference type="AlphaFoldDB" id="A0A7Y3RNR4"/>
<evidence type="ECO:0000313" key="15">
    <source>
        <dbReference type="Proteomes" id="UP000536835"/>
    </source>
</evidence>